<accession>A0A7C3AMZ6</accession>
<comment type="caution">
    <text evidence="1">The sequence shown here is derived from an EMBL/GenBank/DDBJ whole genome shotgun (WGS) entry which is preliminary data.</text>
</comment>
<dbReference type="GO" id="GO:0006313">
    <property type="term" value="P:DNA transposition"/>
    <property type="evidence" value="ECO:0007669"/>
    <property type="project" value="InterPro"/>
</dbReference>
<dbReference type="GO" id="GO:0004803">
    <property type="term" value="F:transposase activity"/>
    <property type="evidence" value="ECO:0007669"/>
    <property type="project" value="InterPro"/>
</dbReference>
<dbReference type="Gene3D" id="3.30.70.1290">
    <property type="entry name" value="Transposase IS200-like"/>
    <property type="match status" value="1"/>
</dbReference>
<dbReference type="SUPFAM" id="SSF143422">
    <property type="entry name" value="Transposase IS200-like"/>
    <property type="match status" value="1"/>
</dbReference>
<gene>
    <name evidence="1" type="ORF">ENP13_09805</name>
</gene>
<dbReference type="InterPro" id="IPR036515">
    <property type="entry name" value="Transposase_17_sf"/>
</dbReference>
<name>A0A7C3AMZ6_9BACT</name>
<reference evidence="1" key="1">
    <citation type="journal article" date="2020" name="mSystems">
        <title>Genome- and Community-Level Interaction Insights into Carbon Utilization and Element Cycling Functions of Hydrothermarchaeota in Hydrothermal Sediment.</title>
        <authorList>
            <person name="Zhou Z."/>
            <person name="Liu Y."/>
            <person name="Xu W."/>
            <person name="Pan J."/>
            <person name="Luo Z.H."/>
            <person name="Li M."/>
        </authorList>
    </citation>
    <scope>NUCLEOTIDE SEQUENCE [LARGE SCALE GENOMIC DNA]</scope>
    <source>
        <strain evidence="1">SpSt-192</strain>
    </source>
</reference>
<organism evidence="1">
    <name type="scientific">Thermorudis sp</name>
    <dbReference type="NCBI Taxonomy" id="1969470"/>
    <lineage>
        <taxon>Bacteria</taxon>
        <taxon>Pseudomonadati</taxon>
        <taxon>Thermomicrobiota</taxon>
        <taxon>Thermomicrobia</taxon>
        <taxon>Thermomicrobia incertae sedis</taxon>
        <taxon>Thermorudis</taxon>
    </lineage>
</organism>
<protein>
    <recommendedName>
        <fullName evidence="2">Transposase IS200-like domain-containing protein</fullName>
    </recommendedName>
</protein>
<dbReference type="GO" id="GO:0003677">
    <property type="term" value="F:DNA binding"/>
    <property type="evidence" value="ECO:0007669"/>
    <property type="project" value="InterPro"/>
</dbReference>
<evidence type="ECO:0000313" key="1">
    <source>
        <dbReference type="EMBL" id="HEX71516.1"/>
    </source>
</evidence>
<sequence>MLIWQRGFYDHIIRDQESLDRIRHYIADNPARWAFDRENPVAIAPRGGAVGACNGSRRSCTELVVEEATLA</sequence>
<proteinExistence type="predicted"/>
<evidence type="ECO:0008006" key="2">
    <source>
        <dbReference type="Google" id="ProtNLM"/>
    </source>
</evidence>
<dbReference type="AlphaFoldDB" id="A0A7C3AMZ6"/>
<dbReference type="EMBL" id="DSID01000747">
    <property type="protein sequence ID" value="HEX71516.1"/>
    <property type="molecule type" value="Genomic_DNA"/>
</dbReference>